<reference evidence="2" key="1">
    <citation type="submission" date="2018-11" db="EMBL/GenBank/DDBJ databases">
        <authorList>
            <person name="Grassa J C."/>
        </authorList>
    </citation>
    <scope>NUCLEOTIDE SEQUENCE [LARGE SCALE GENOMIC DNA]</scope>
</reference>
<dbReference type="PANTHER" id="PTHR47723">
    <property type="entry name" value="OS05G0353850 PROTEIN"/>
    <property type="match status" value="1"/>
</dbReference>
<feature type="domain" description="RNase H type-1" evidence="1">
    <location>
        <begin position="2"/>
        <end position="124"/>
    </location>
</feature>
<dbReference type="Gramene" id="evm.model.04.1223">
    <property type="protein sequence ID" value="cds.evm.model.04.1223"/>
    <property type="gene ID" value="evm.TU.04.1223"/>
</dbReference>
<reference evidence="2" key="2">
    <citation type="submission" date="2021-03" db="UniProtKB">
        <authorList>
            <consortium name="EnsemblPlants"/>
        </authorList>
    </citation>
    <scope>IDENTIFICATION</scope>
</reference>
<protein>
    <recommendedName>
        <fullName evidence="1">RNase H type-1 domain-containing protein</fullName>
    </recommendedName>
</protein>
<dbReference type="GO" id="GO:0004523">
    <property type="term" value="F:RNA-DNA hybrid ribonuclease activity"/>
    <property type="evidence" value="ECO:0007669"/>
    <property type="project" value="InterPro"/>
</dbReference>
<dbReference type="InterPro" id="IPR036397">
    <property type="entry name" value="RNaseH_sf"/>
</dbReference>
<dbReference type="InterPro" id="IPR002156">
    <property type="entry name" value="RNaseH_domain"/>
</dbReference>
<dbReference type="InterPro" id="IPR044730">
    <property type="entry name" value="RNase_H-like_dom_plant"/>
</dbReference>
<dbReference type="Pfam" id="PF13456">
    <property type="entry name" value="RVT_3"/>
    <property type="match status" value="1"/>
</dbReference>
<dbReference type="SUPFAM" id="SSF53098">
    <property type="entry name" value="Ribonuclease H-like"/>
    <property type="match status" value="1"/>
</dbReference>
<dbReference type="InterPro" id="IPR053151">
    <property type="entry name" value="RNase_H-like"/>
</dbReference>
<dbReference type="InterPro" id="IPR012337">
    <property type="entry name" value="RNaseH-like_sf"/>
</dbReference>
<keyword evidence="3" id="KW-1185">Reference proteome</keyword>
<accession>A0A803PC81</accession>
<dbReference type="AlphaFoldDB" id="A0A803PC81"/>
<dbReference type="GO" id="GO:0003676">
    <property type="term" value="F:nucleic acid binding"/>
    <property type="evidence" value="ECO:0007669"/>
    <property type="project" value="InterPro"/>
</dbReference>
<dbReference type="EMBL" id="UZAU01000377">
    <property type="status" value="NOT_ANNOTATED_CDS"/>
    <property type="molecule type" value="Genomic_DNA"/>
</dbReference>
<dbReference type="PANTHER" id="PTHR47723:SF21">
    <property type="entry name" value="POLYNUCLEOTIDYL TRANSFERASE, RIBONUCLEASE H-LIKE SUPERFAMILY PROTEIN"/>
    <property type="match status" value="1"/>
</dbReference>
<evidence type="ECO:0000313" key="2">
    <source>
        <dbReference type="EnsemblPlants" id="cds.evm.model.04.1223"/>
    </source>
</evidence>
<sequence>MNVDAAVDSSTNRKGVGAVVRNSTGQVIAALSMPIIRKFSSHEMEAKAIFLSLVWASQWELQIGHVEIDALMVTNALYGRTNSIAAFNDLIIDISCLLSFLWGVSISHVKRTANMAAHTLARYALGLDETCYWMESFPPSLYSVVVNDLPV</sequence>
<evidence type="ECO:0000313" key="3">
    <source>
        <dbReference type="Proteomes" id="UP000596661"/>
    </source>
</evidence>
<proteinExistence type="predicted"/>
<dbReference type="CDD" id="cd06222">
    <property type="entry name" value="RNase_H_like"/>
    <property type="match status" value="1"/>
</dbReference>
<organism evidence="2 3">
    <name type="scientific">Cannabis sativa</name>
    <name type="common">Hemp</name>
    <name type="synonym">Marijuana</name>
    <dbReference type="NCBI Taxonomy" id="3483"/>
    <lineage>
        <taxon>Eukaryota</taxon>
        <taxon>Viridiplantae</taxon>
        <taxon>Streptophyta</taxon>
        <taxon>Embryophyta</taxon>
        <taxon>Tracheophyta</taxon>
        <taxon>Spermatophyta</taxon>
        <taxon>Magnoliopsida</taxon>
        <taxon>eudicotyledons</taxon>
        <taxon>Gunneridae</taxon>
        <taxon>Pentapetalae</taxon>
        <taxon>rosids</taxon>
        <taxon>fabids</taxon>
        <taxon>Rosales</taxon>
        <taxon>Cannabaceae</taxon>
        <taxon>Cannabis</taxon>
    </lineage>
</organism>
<evidence type="ECO:0000259" key="1">
    <source>
        <dbReference type="Pfam" id="PF13456"/>
    </source>
</evidence>
<dbReference type="Gene3D" id="3.30.420.10">
    <property type="entry name" value="Ribonuclease H-like superfamily/Ribonuclease H"/>
    <property type="match status" value="1"/>
</dbReference>
<dbReference type="Proteomes" id="UP000596661">
    <property type="component" value="Chromosome 4"/>
</dbReference>
<dbReference type="EnsemblPlants" id="evm.model.04.1223">
    <property type="protein sequence ID" value="cds.evm.model.04.1223"/>
    <property type="gene ID" value="evm.TU.04.1223"/>
</dbReference>
<name>A0A803PC81_CANSA</name>